<evidence type="ECO:0000256" key="1">
    <source>
        <dbReference type="ARBA" id="ARBA00022630"/>
    </source>
</evidence>
<name>A0A923ME84_9BURK</name>
<dbReference type="Proteomes" id="UP000596827">
    <property type="component" value="Unassembled WGS sequence"/>
</dbReference>
<dbReference type="GO" id="GO:0018580">
    <property type="term" value="F:nitronate monooxygenase activity"/>
    <property type="evidence" value="ECO:0007669"/>
    <property type="project" value="InterPro"/>
</dbReference>
<keyword evidence="1" id="KW-0285">Flavoprotein</keyword>
<dbReference type="InterPro" id="IPR004136">
    <property type="entry name" value="NMO"/>
</dbReference>
<sequence>MSFDTPLTRLLGIRHPVLLAPMDVVADAKLSAAVSAAGGLGLLGGGYGDREWLARELAAVSASQQPFGVGFITWSLRKQESLLDLALEYKPRAVMLSFGDPAGLVDRIHAAGSLAICQVQTLAMAREALAAGADVLVAQGAEAGGHGASRGLFTLLPEIVDASAGKVPVVAAGGIADGRGMAAALVLGASGVLVGTRFYASQESPAASAAKERICRAGGDDTVRSIVFDISRRNVWPAPFNGRCMRNGHTERWLGREVELMQNINAEAERYARARAAADFDVAAVIAGEAVGLVNEVLPAGEIVNRMVADAARRSAQG</sequence>
<organism evidence="4 5">
    <name type="scientific">Ramlibacter albus</name>
    <dbReference type="NCBI Taxonomy" id="2079448"/>
    <lineage>
        <taxon>Bacteria</taxon>
        <taxon>Pseudomonadati</taxon>
        <taxon>Pseudomonadota</taxon>
        <taxon>Betaproteobacteria</taxon>
        <taxon>Burkholderiales</taxon>
        <taxon>Comamonadaceae</taxon>
        <taxon>Ramlibacter</taxon>
    </lineage>
</organism>
<evidence type="ECO:0000256" key="2">
    <source>
        <dbReference type="ARBA" id="ARBA00022643"/>
    </source>
</evidence>
<reference evidence="4" key="1">
    <citation type="submission" date="2020-08" db="EMBL/GenBank/DDBJ databases">
        <title>Ramlibacter sp. GTP1 16S ribosomal RNA gene genome sequencing and assembly.</title>
        <authorList>
            <person name="Kang M."/>
        </authorList>
    </citation>
    <scope>NUCLEOTIDE SEQUENCE</scope>
    <source>
        <strain evidence="4">GTP1</strain>
    </source>
</reference>
<keyword evidence="2" id="KW-0288">FMN</keyword>
<dbReference type="InterPro" id="IPR013785">
    <property type="entry name" value="Aldolase_TIM"/>
</dbReference>
<dbReference type="SUPFAM" id="SSF51412">
    <property type="entry name" value="Inosine monophosphate dehydrogenase (IMPDH)"/>
    <property type="match status" value="1"/>
</dbReference>
<dbReference type="EMBL" id="JACORU010000013">
    <property type="protein sequence ID" value="MBC5767951.1"/>
    <property type="molecule type" value="Genomic_DNA"/>
</dbReference>
<keyword evidence="5" id="KW-1185">Reference proteome</keyword>
<dbReference type="AlphaFoldDB" id="A0A923ME84"/>
<dbReference type="CDD" id="cd04730">
    <property type="entry name" value="NPD_like"/>
    <property type="match status" value="1"/>
</dbReference>
<accession>A0A923ME84</accession>
<keyword evidence="4" id="KW-0503">Monooxygenase</keyword>
<dbReference type="PANTHER" id="PTHR32332">
    <property type="entry name" value="2-NITROPROPANE DIOXYGENASE"/>
    <property type="match status" value="1"/>
</dbReference>
<dbReference type="PANTHER" id="PTHR32332:SF31">
    <property type="entry name" value="2-NITROPROPANE DIOXYGENASE FAMILY, PUTATIVE (AFU_ORTHOLOGUE AFUA_2G09850)-RELATED"/>
    <property type="match status" value="1"/>
</dbReference>
<evidence type="ECO:0000313" key="4">
    <source>
        <dbReference type="EMBL" id="MBC5767951.1"/>
    </source>
</evidence>
<proteinExistence type="predicted"/>
<dbReference type="Gene3D" id="3.20.20.70">
    <property type="entry name" value="Aldolase class I"/>
    <property type="match status" value="1"/>
</dbReference>
<dbReference type="Pfam" id="PF03060">
    <property type="entry name" value="NMO"/>
    <property type="match status" value="1"/>
</dbReference>
<dbReference type="RefSeq" id="WP_187084435.1">
    <property type="nucleotide sequence ID" value="NZ_JACORU010000013.1"/>
</dbReference>
<comment type="caution">
    <text evidence="4">The sequence shown here is derived from an EMBL/GenBank/DDBJ whole genome shotgun (WGS) entry which is preliminary data.</text>
</comment>
<protein>
    <submittedName>
        <fullName evidence="4">Nitronate monooxygenase</fullName>
    </submittedName>
</protein>
<gene>
    <name evidence="4" type="ORF">H8R02_26040</name>
</gene>
<keyword evidence="3" id="KW-0560">Oxidoreductase</keyword>
<evidence type="ECO:0000256" key="3">
    <source>
        <dbReference type="ARBA" id="ARBA00023002"/>
    </source>
</evidence>
<evidence type="ECO:0000313" key="5">
    <source>
        <dbReference type="Proteomes" id="UP000596827"/>
    </source>
</evidence>